<reference evidence="2 3" key="1">
    <citation type="submission" date="2019-08" db="EMBL/GenBank/DDBJ databases">
        <title>Whole-genome Sequencing of e-waste polymer degrading bacterium Pseudomonas sp. strain PE08.</title>
        <authorList>
            <person name="Kirdat K."/>
            <person name="Debbarma P."/>
            <person name="Narawade N."/>
            <person name="Suyal D."/>
            <person name="Thorat V."/>
            <person name="Shouche Y."/>
            <person name="Goel R."/>
            <person name="Yadav A."/>
        </authorList>
    </citation>
    <scope>NUCLEOTIDE SEQUENCE [LARGE SCALE GENOMIC DNA]</scope>
    <source>
        <strain evidence="2 3">PE08</strain>
    </source>
</reference>
<dbReference type="SUPFAM" id="SSF54427">
    <property type="entry name" value="NTF2-like"/>
    <property type="match status" value="1"/>
</dbReference>
<sequence>MSSETLKATTELEVHEVFNQWLKAARAKNVEAILACYADEVIAYDAILKLQFKGLDAYGQHWRFCMELCAGDGIFEPAEPTIHADTAVAFVHCLIRCGGEQDGVVKTSWMRGTQGYVKRGDTWKIVHEHFSAPFDMESGSALFDLQP</sequence>
<name>A0A5J6QRM8_9GAMM</name>
<dbReference type="Proteomes" id="UP000327179">
    <property type="component" value="Chromosome"/>
</dbReference>
<evidence type="ECO:0000259" key="1">
    <source>
        <dbReference type="Pfam" id="PF13474"/>
    </source>
</evidence>
<protein>
    <submittedName>
        <fullName evidence="2">DUF4440 domain-containing protein</fullName>
    </submittedName>
</protein>
<dbReference type="AlphaFoldDB" id="A0A5J6QRM8"/>
<dbReference type="RefSeq" id="WP_151135680.1">
    <property type="nucleotide sequence ID" value="NZ_CP043311.1"/>
</dbReference>
<evidence type="ECO:0000313" key="2">
    <source>
        <dbReference type="EMBL" id="QEY64235.1"/>
    </source>
</evidence>
<dbReference type="InterPro" id="IPR037401">
    <property type="entry name" value="SnoaL-like"/>
</dbReference>
<dbReference type="Pfam" id="PF13474">
    <property type="entry name" value="SnoaL_3"/>
    <property type="match status" value="1"/>
</dbReference>
<evidence type="ECO:0000313" key="3">
    <source>
        <dbReference type="Proteomes" id="UP000327179"/>
    </source>
</evidence>
<accession>A0A5J6QRM8</accession>
<dbReference type="Gene3D" id="3.10.450.50">
    <property type="match status" value="1"/>
</dbReference>
<feature type="domain" description="SnoaL-like" evidence="1">
    <location>
        <begin position="14"/>
        <end position="134"/>
    </location>
</feature>
<gene>
    <name evidence="2" type="ORF">FXN65_20025</name>
</gene>
<keyword evidence="3" id="KW-1185">Reference proteome</keyword>
<proteinExistence type="predicted"/>
<dbReference type="InterPro" id="IPR032710">
    <property type="entry name" value="NTF2-like_dom_sf"/>
</dbReference>
<dbReference type="KEGG" id="plal:FXN65_20025"/>
<organism evidence="2 3">
    <name type="scientific">Metapseudomonas lalkuanensis</name>
    <dbReference type="NCBI Taxonomy" id="2604832"/>
    <lineage>
        <taxon>Bacteria</taxon>
        <taxon>Pseudomonadati</taxon>
        <taxon>Pseudomonadota</taxon>
        <taxon>Gammaproteobacteria</taxon>
        <taxon>Pseudomonadales</taxon>
        <taxon>Pseudomonadaceae</taxon>
        <taxon>Metapseudomonas</taxon>
    </lineage>
</organism>
<dbReference type="EMBL" id="CP043311">
    <property type="protein sequence ID" value="QEY64235.1"/>
    <property type="molecule type" value="Genomic_DNA"/>
</dbReference>